<sequence>MELSWLATKRECSECFRAAFLTEQLKIGPAAIGASSMLATRPNHHPKPSATERERERRRERERKWAQNENGPSGVRKCEEMKF</sequence>
<keyword evidence="3" id="KW-1185">Reference proteome</keyword>
<accession>A0ABR3N6A6</accession>
<proteinExistence type="predicted"/>
<evidence type="ECO:0000313" key="3">
    <source>
        <dbReference type="Proteomes" id="UP001558613"/>
    </source>
</evidence>
<organism evidence="2 3">
    <name type="scientific">Cirrhinus molitorella</name>
    <name type="common">mud carp</name>
    <dbReference type="NCBI Taxonomy" id="172907"/>
    <lineage>
        <taxon>Eukaryota</taxon>
        <taxon>Metazoa</taxon>
        <taxon>Chordata</taxon>
        <taxon>Craniata</taxon>
        <taxon>Vertebrata</taxon>
        <taxon>Euteleostomi</taxon>
        <taxon>Actinopterygii</taxon>
        <taxon>Neopterygii</taxon>
        <taxon>Teleostei</taxon>
        <taxon>Ostariophysi</taxon>
        <taxon>Cypriniformes</taxon>
        <taxon>Cyprinidae</taxon>
        <taxon>Labeoninae</taxon>
        <taxon>Labeonini</taxon>
        <taxon>Cirrhinus</taxon>
    </lineage>
</organism>
<evidence type="ECO:0000256" key="1">
    <source>
        <dbReference type="SAM" id="MobiDB-lite"/>
    </source>
</evidence>
<dbReference type="Proteomes" id="UP001558613">
    <property type="component" value="Unassembled WGS sequence"/>
</dbReference>
<feature type="compositionally biased region" description="Basic and acidic residues" evidence="1">
    <location>
        <begin position="50"/>
        <end position="66"/>
    </location>
</feature>
<evidence type="ECO:0000313" key="2">
    <source>
        <dbReference type="EMBL" id="KAL1272341.1"/>
    </source>
</evidence>
<reference evidence="2 3" key="1">
    <citation type="submission" date="2023-09" db="EMBL/GenBank/DDBJ databases">
        <authorList>
            <person name="Wang M."/>
        </authorList>
    </citation>
    <scope>NUCLEOTIDE SEQUENCE [LARGE SCALE GENOMIC DNA]</scope>
    <source>
        <strain evidence="2">GT-2023</strain>
        <tissue evidence="2">Liver</tissue>
    </source>
</reference>
<protein>
    <submittedName>
        <fullName evidence="2">Uncharacterized protein</fullName>
    </submittedName>
</protein>
<gene>
    <name evidence="2" type="ORF">QQF64_028203</name>
</gene>
<name>A0ABR3N6A6_9TELE</name>
<feature type="region of interest" description="Disordered" evidence="1">
    <location>
        <begin position="36"/>
        <end position="83"/>
    </location>
</feature>
<comment type="caution">
    <text evidence="2">The sequence shown here is derived from an EMBL/GenBank/DDBJ whole genome shotgun (WGS) entry which is preliminary data.</text>
</comment>
<dbReference type="EMBL" id="JAYMGO010000006">
    <property type="protein sequence ID" value="KAL1272341.1"/>
    <property type="molecule type" value="Genomic_DNA"/>
</dbReference>